<dbReference type="Proteomes" id="UP000280792">
    <property type="component" value="Unassembled WGS sequence"/>
</dbReference>
<dbReference type="Pfam" id="PF07179">
    <property type="entry name" value="SseB"/>
    <property type="match status" value="1"/>
</dbReference>
<proteinExistence type="predicted"/>
<comment type="caution">
    <text evidence="2">The sequence shown here is derived from an EMBL/GenBank/DDBJ whole genome shotgun (WGS) entry which is preliminary data.</text>
</comment>
<dbReference type="InterPro" id="IPR009839">
    <property type="entry name" value="SseB_N"/>
</dbReference>
<accession>A0A3P3VR97</accession>
<dbReference type="EMBL" id="QWEZ01000001">
    <property type="protein sequence ID" value="RRJ84049.1"/>
    <property type="molecule type" value="Genomic_DNA"/>
</dbReference>
<gene>
    <name evidence="2" type="ORF">D0544_02710</name>
</gene>
<organism evidence="2 3">
    <name type="scientific">Aestuariirhabdus litorea</name>
    <dbReference type="NCBI Taxonomy" id="2528527"/>
    <lineage>
        <taxon>Bacteria</taxon>
        <taxon>Pseudomonadati</taxon>
        <taxon>Pseudomonadota</taxon>
        <taxon>Gammaproteobacteria</taxon>
        <taxon>Oceanospirillales</taxon>
        <taxon>Aestuariirhabdaceae</taxon>
        <taxon>Aestuariirhabdus</taxon>
    </lineage>
</organism>
<evidence type="ECO:0000313" key="3">
    <source>
        <dbReference type="Proteomes" id="UP000280792"/>
    </source>
</evidence>
<evidence type="ECO:0000313" key="2">
    <source>
        <dbReference type="EMBL" id="RRJ84049.1"/>
    </source>
</evidence>
<name>A0A3P3VR97_9GAMM</name>
<reference evidence="2 3" key="2">
    <citation type="submission" date="2018-12" db="EMBL/GenBank/DDBJ databases">
        <title>Simiduia agarivorans gen. nov., sp. nov., a marine, agarolytic bacterium isolated from shallow coastal water from Keelung, Taiwan.</title>
        <authorList>
            <person name="Shieh W.Y."/>
        </authorList>
    </citation>
    <scope>NUCLEOTIDE SEQUENCE [LARGE SCALE GENOMIC DNA]</scope>
    <source>
        <strain evidence="2 3">GTF-13</strain>
    </source>
</reference>
<sequence length="129" mass="13645">MTLIEALQARAAGDQDSLDAVLECLVIGEIQLLSLPHSEEEEPQLLQLEVSPGEGALALFSSADQALEMARQLQLECAPLAVPGYWPLLELDSAVSLVIDPGTPHNLVLPAAVTASLQPVIRALLEADS</sequence>
<dbReference type="AlphaFoldDB" id="A0A3P3VR97"/>
<reference evidence="2 3" key="1">
    <citation type="submission" date="2018-08" db="EMBL/GenBank/DDBJ databases">
        <authorList>
            <person name="Khan S.A."/>
        </authorList>
    </citation>
    <scope>NUCLEOTIDE SEQUENCE [LARGE SCALE GENOMIC DNA]</scope>
    <source>
        <strain evidence="2 3">GTF-13</strain>
    </source>
</reference>
<feature type="domain" description="SseB protein N-terminal" evidence="1">
    <location>
        <begin position="5"/>
        <end position="111"/>
    </location>
</feature>
<protein>
    <submittedName>
        <fullName evidence="2">SseB family protein</fullName>
    </submittedName>
</protein>
<dbReference type="RefSeq" id="WP_125014475.1">
    <property type="nucleotide sequence ID" value="NZ_QWEZ01000001.1"/>
</dbReference>
<keyword evidence="3" id="KW-1185">Reference proteome</keyword>
<evidence type="ECO:0000259" key="1">
    <source>
        <dbReference type="Pfam" id="PF07179"/>
    </source>
</evidence>